<dbReference type="Proteomes" id="UP001284601">
    <property type="component" value="Unassembled WGS sequence"/>
</dbReference>
<evidence type="ECO:0000259" key="1">
    <source>
        <dbReference type="Pfam" id="PF08861"/>
    </source>
</evidence>
<evidence type="ECO:0000313" key="2">
    <source>
        <dbReference type="EMBL" id="MDW5595840.1"/>
    </source>
</evidence>
<proteinExistence type="predicted"/>
<dbReference type="RefSeq" id="WP_318598184.1">
    <property type="nucleotide sequence ID" value="NZ_JAWSTH010000041.1"/>
</dbReference>
<reference evidence="3" key="1">
    <citation type="submission" date="2023-07" db="EMBL/GenBank/DDBJ databases">
        <title>Conexibacter stalactiti sp. nov., isolated from stalactites in a lava cave and emended description of the genus Conexibacter.</title>
        <authorList>
            <person name="Lee S.D."/>
        </authorList>
    </citation>
    <scope>NUCLEOTIDE SEQUENCE [LARGE SCALE GENOMIC DNA]</scope>
    <source>
        <strain evidence="3">KCTC 39840</strain>
    </source>
</reference>
<keyword evidence="3" id="KW-1185">Reference proteome</keyword>
<dbReference type="InterPro" id="IPR014960">
    <property type="entry name" value="DUF1828"/>
</dbReference>
<evidence type="ECO:0000313" key="3">
    <source>
        <dbReference type="Proteomes" id="UP001284601"/>
    </source>
</evidence>
<dbReference type="Pfam" id="PF08861">
    <property type="entry name" value="DUF1828"/>
    <property type="match status" value="1"/>
</dbReference>
<sequence length="266" mass="30344">MTIADLRPLLTAALSAGVVVHPVSQHEAQVVVPFDFPDGDGFVIFVRDRDGGTVEITDHAHTLMHLGYHTDVDRLQSGARAETFERIRCRHGIEDRDGELVTVVPWRDLPTAFFAFVQGLIEISELRNLDQERVRSTFRDDVRRVLVEAFADEIETDWVDRERDDDGLYPIPYVLNGTERPIAIFDVATEENAASALVVAKQHLAWERRLHLVAIERDQTRLPRRHVAWLSDAFDKQFATLSSREQAIVGYLREQHALFKRLADAE</sequence>
<organism evidence="2 3">
    <name type="scientific">Conexibacter stalactiti</name>
    <dbReference type="NCBI Taxonomy" id="1940611"/>
    <lineage>
        <taxon>Bacteria</taxon>
        <taxon>Bacillati</taxon>
        <taxon>Actinomycetota</taxon>
        <taxon>Thermoleophilia</taxon>
        <taxon>Solirubrobacterales</taxon>
        <taxon>Conexibacteraceae</taxon>
        <taxon>Conexibacter</taxon>
    </lineage>
</organism>
<comment type="caution">
    <text evidence="2">The sequence shown here is derived from an EMBL/GenBank/DDBJ whole genome shotgun (WGS) entry which is preliminary data.</text>
</comment>
<accession>A0ABU4HRB3</accession>
<name>A0ABU4HRB3_9ACTN</name>
<protein>
    <submittedName>
        <fullName evidence="2">DUF1828 domain-containing protein</fullName>
    </submittedName>
</protein>
<gene>
    <name evidence="2" type="ORF">R7226_15940</name>
</gene>
<feature type="domain" description="DUF1828" evidence="1">
    <location>
        <begin position="33"/>
        <end position="123"/>
    </location>
</feature>
<dbReference type="EMBL" id="JAWSTH010000041">
    <property type="protein sequence ID" value="MDW5595840.1"/>
    <property type="molecule type" value="Genomic_DNA"/>
</dbReference>